<dbReference type="CDD" id="cd10441">
    <property type="entry name" value="GIY-YIG_COG1833"/>
    <property type="match status" value="1"/>
</dbReference>
<dbReference type="OrthoDB" id="17296at2157"/>
<dbReference type="PANTHER" id="PTHR37460">
    <property type="entry name" value="ENDONUCLEASE III"/>
    <property type="match status" value="1"/>
</dbReference>
<dbReference type="Proteomes" id="UP000011566">
    <property type="component" value="Unassembled WGS sequence"/>
</dbReference>
<name>M0M1B4_9EURY</name>
<evidence type="ECO:0000313" key="2">
    <source>
        <dbReference type="Proteomes" id="UP000011566"/>
    </source>
</evidence>
<gene>
    <name evidence="1" type="ORF">C447_06843</name>
</gene>
<dbReference type="AlphaFoldDB" id="M0M1B4"/>
<sequence>MTSGTYTLLIELPTPATIEVGALGERDLLAGWYAYTGSALGPGGFARVDRHREVAAGERDVRHWHIDYLLGRPATVLDRAVTTTVDAECAIARAVPGERVPAFGASDCDCESHLAFHEDRDGLSAGVETAHRDHGS</sequence>
<accession>M0M1B4</accession>
<comment type="caution">
    <text evidence="1">The sequence shown here is derived from an EMBL/GenBank/DDBJ whole genome shotgun (WGS) entry which is preliminary data.</text>
</comment>
<dbReference type="PATRIC" id="fig|1132509.6.peg.1551"/>
<proteinExistence type="predicted"/>
<dbReference type="PANTHER" id="PTHR37460:SF1">
    <property type="entry name" value="ENDONUCLEASE III"/>
    <property type="match status" value="1"/>
</dbReference>
<evidence type="ECO:0000313" key="1">
    <source>
        <dbReference type="EMBL" id="EMA39213.1"/>
    </source>
</evidence>
<evidence type="ECO:0008006" key="3">
    <source>
        <dbReference type="Google" id="ProtNLM"/>
    </source>
</evidence>
<reference evidence="1 2" key="1">
    <citation type="journal article" date="2014" name="PLoS Genet.">
        <title>Phylogenetically driven sequencing of extremely halophilic archaea reveals strategies for static and dynamic osmo-response.</title>
        <authorList>
            <person name="Becker E.A."/>
            <person name="Seitzer P.M."/>
            <person name="Tritt A."/>
            <person name="Larsen D."/>
            <person name="Krusor M."/>
            <person name="Yao A.I."/>
            <person name="Wu D."/>
            <person name="Madern D."/>
            <person name="Eisen J.A."/>
            <person name="Darling A.E."/>
            <person name="Facciotti M.T."/>
        </authorList>
    </citation>
    <scope>NUCLEOTIDE SEQUENCE [LARGE SCALE GENOMIC DNA]</scope>
    <source>
        <strain evidence="1 2">100A6</strain>
    </source>
</reference>
<protein>
    <recommendedName>
        <fullName evidence="3">Endonuclease III</fullName>
    </recommendedName>
</protein>
<organism evidence="1 2">
    <name type="scientific">Halococcus hamelinensis 100A6</name>
    <dbReference type="NCBI Taxonomy" id="1132509"/>
    <lineage>
        <taxon>Archaea</taxon>
        <taxon>Methanobacteriati</taxon>
        <taxon>Methanobacteriota</taxon>
        <taxon>Stenosarchaea group</taxon>
        <taxon>Halobacteria</taxon>
        <taxon>Halobacteriales</taxon>
        <taxon>Halococcaceae</taxon>
        <taxon>Halococcus</taxon>
    </lineage>
</organism>
<dbReference type="EMBL" id="AOMB01000020">
    <property type="protein sequence ID" value="EMA39213.1"/>
    <property type="molecule type" value="Genomic_DNA"/>
</dbReference>
<dbReference type="RefSeq" id="WP_007692190.1">
    <property type="nucleotide sequence ID" value="NZ_AJRK01000369.1"/>
</dbReference>
<dbReference type="InterPro" id="IPR002837">
    <property type="entry name" value="DUF123"/>
</dbReference>
<keyword evidence="2" id="KW-1185">Reference proteome</keyword>
<dbReference type="Pfam" id="PF01986">
    <property type="entry name" value="DUF123"/>
    <property type="match status" value="1"/>
</dbReference>
<dbReference type="eggNOG" id="arCOG00463">
    <property type="taxonomic scope" value="Archaea"/>
</dbReference>